<keyword evidence="1" id="KW-0472">Membrane</keyword>
<protein>
    <submittedName>
        <fullName evidence="2">Uncharacterized protein</fullName>
    </submittedName>
</protein>
<evidence type="ECO:0000313" key="3">
    <source>
        <dbReference type="Proteomes" id="UP000007755"/>
    </source>
</evidence>
<sequence>MVSMGTTRTVVVVVVIPMVEEEEEEAAKEKMEEKGEESVASQKSRWSDREIGFAKDGLPQTWKIRRSQRKILVFLQSLSLNVRIFVDERVSYTSRGQTGHRIQRWCLVEARRRYQAIRGAPGKMMGGIEHMRRIGTEQSEEVCRIKLNVLELIRSVLQVMGSSFINTFTRSLAIIYACVIDISIASVEAQWKTRVAKQPGERKVSQRFILDNLLGFLFFYVCFVLALLTSVLRLFFFSNRTILKPGNWSSRTAIGAAVDNFQNMLNDGSCTEARRITAQFDRQNAYIECLYRVCLRRCLHTCVCRGADEAVQSSVLKRCPDHEAHIREDTSK</sequence>
<dbReference type="AlphaFoldDB" id="F4W640"/>
<dbReference type="Proteomes" id="UP000007755">
    <property type="component" value="Unassembled WGS sequence"/>
</dbReference>
<name>F4W640_ACREC</name>
<evidence type="ECO:0000313" key="2">
    <source>
        <dbReference type="EMBL" id="EGI70175.1"/>
    </source>
</evidence>
<keyword evidence="3" id="KW-1185">Reference proteome</keyword>
<evidence type="ECO:0000256" key="1">
    <source>
        <dbReference type="SAM" id="Phobius"/>
    </source>
</evidence>
<accession>F4W640</accession>
<keyword evidence="1" id="KW-1133">Transmembrane helix</keyword>
<organism evidence="3">
    <name type="scientific">Acromyrmex echinatior</name>
    <name type="common">Panamanian leafcutter ant</name>
    <name type="synonym">Acromyrmex octospinosus echinatior</name>
    <dbReference type="NCBI Taxonomy" id="103372"/>
    <lineage>
        <taxon>Eukaryota</taxon>
        <taxon>Metazoa</taxon>
        <taxon>Ecdysozoa</taxon>
        <taxon>Arthropoda</taxon>
        <taxon>Hexapoda</taxon>
        <taxon>Insecta</taxon>
        <taxon>Pterygota</taxon>
        <taxon>Neoptera</taxon>
        <taxon>Endopterygota</taxon>
        <taxon>Hymenoptera</taxon>
        <taxon>Apocrita</taxon>
        <taxon>Aculeata</taxon>
        <taxon>Formicoidea</taxon>
        <taxon>Formicidae</taxon>
        <taxon>Myrmicinae</taxon>
        <taxon>Acromyrmex</taxon>
    </lineage>
</organism>
<dbReference type="InParanoid" id="F4W640"/>
<proteinExistence type="predicted"/>
<dbReference type="EMBL" id="GL887707">
    <property type="protein sequence ID" value="EGI70175.1"/>
    <property type="molecule type" value="Genomic_DNA"/>
</dbReference>
<reference evidence="2" key="1">
    <citation type="submission" date="2011-02" db="EMBL/GenBank/DDBJ databases">
        <title>The genome of the leaf-cutting ant Acromyrmex echinatior suggests key adaptations to social evolution and fungus farming.</title>
        <authorList>
            <person name="Nygaard S."/>
            <person name="Zhang G."/>
        </authorList>
    </citation>
    <scope>NUCLEOTIDE SEQUENCE</scope>
</reference>
<feature type="transmembrane region" description="Helical" evidence="1">
    <location>
        <begin position="213"/>
        <end position="236"/>
    </location>
</feature>
<gene>
    <name evidence="2" type="ORF">G5I_00933</name>
</gene>
<keyword evidence="1" id="KW-0812">Transmembrane</keyword>